<name>A0A1E3JXD2_9TREE</name>
<evidence type="ECO:0000313" key="3">
    <source>
        <dbReference type="Proteomes" id="UP000094819"/>
    </source>
</evidence>
<protein>
    <submittedName>
        <fullName evidence="2">Uncharacterized protein</fullName>
    </submittedName>
</protein>
<evidence type="ECO:0000256" key="1">
    <source>
        <dbReference type="SAM" id="MobiDB-lite"/>
    </source>
</evidence>
<dbReference type="GeneID" id="30191322"/>
<dbReference type="AlphaFoldDB" id="A0A1E3JXD2"/>
<keyword evidence="3" id="KW-1185">Reference proteome</keyword>
<dbReference type="EMBL" id="AWGH01000004">
    <property type="protein sequence ID" value="ODO05416.1"/>
    <property type="molecule type" value="Genomic_DNA"/>
</dbReference>
<gene>
    <name evidence="2" type="ORF">L198_02109</name>
</gene>
<sequence>MTAPTDTEERVSTTDYHGSTDLSGFFSATHWTQYKLSIKGQQTRKTFVATDQDKEAFRSGISSVMQIPLDDVSVEVLSSYDADFQQGRWNSTYFGHEETARRRTSLCSLSPHALDTSSDRLCPYGSIPEELVAHIQAERDQIELMREEFEETMTTGTEDVSNNGQLDAERG</sequence>
<comment type="caution">
    <text evidence="2">The sequence shown here is derived from an EMBL/GenBank/DDBJ whole genome shotgun (WGS) entry which is preliminary data.</text>
</comment>
<dbReference type="RefSeq" id="XP_019034071.1">
    <property type="nucleotide sequence ID" value="XM_019174264.1"/>
</dbReference>
<evidence type="ECO:0000313" key="2">
    <source>
        <dbReference type="EMBL" id="ODO05416.1"/>
    </source>
</evidence>
<accession>A0A1E3JXD2</accession>
<dbReference type="Proteomes" id="UP000094819">
    <property type="component" value="Unassembled WGS sequence"/>
</dbReference>
<organism evidence="2 3">
    <name type="scientific">Cryptococcus wingfieldii CBS 7118</name>
    <dbReference type="NCBI Taxonomy" id="1295528"/>
    <lineage>
        <taxon>Eukaryota</taxon>
        <taxon>Fungi</taxon>
        <taxon>Dikarya</taxon>
        <taxon>Basidiomycota</taxon>
        <taxon>Agaricomycotina</taxon>
        <taxon>Tremellomycetes</taxon>
        <taxon>Tremellales</taxon>
        <taxon>Cryptococcaceae</taxon>
        <taxon>Cryptococcus</taxon>
    </lineage>
</organism>
<proteinExistence type="predicted"/>
<reference evidence="2 3" key="1">
    <citation type="submission" date="2016-06" db="EMBL/GenBank/DDBJ databases">
        <title>Evolution of pathogenesis and genome organization in the Tremellales.</title>
        <authorList>
            <person name="Cuomo C."/>
            <person name="Litvintseva A."/>
            <person name="Heitman J."/>
            <person name="Chen Y."/>
            <person name="Sun S."/>
            <person name="Springer D."/>
            <person name="Dromer F."/>
            <person name="Young S."/>
            <person name="Zeng Q."/>
            <person name="Chapman S."/>
            <person name="Gujja S."/>
            <person name="Saif S."/>
            <person name="Birren B."/>
        </authorList>
    </citation>
    <scope>NUCLEOTIDE SEQUENCE [LARGE SCALE GENOMIC DNA]</scope>
    <source>
        <strain evidence="2 3">CBS 7118</strain>
    </source>
</reference>
<feature type="region of interest" description="Disordered" evidence="1">
    <location>
        <begin position="152"/>
        <end position="171"/>
    </location>
</feature>